<dbReference type="SMART" id="SM00663">
    <property type="entry name" value="RPOLA_N"/>
    <property type="match status" value="1"/>
</dbReference>
<dbReference type="Pfam" id="PF04998">
    <property type="entry name" value="RNA_pol_Rpb1_5"/>
    <property type="match status" value="1"/>
</dbReference>
<sequence length="1332" mass="151608">MVNKVEYSIEDIFKGIKLFLEDYLGDSVDTSVKNVFKVDAPENSAIVKLNIVYKSKPIDIEFLTILPDKEGAYLIDGKQHYSPLVLVEKREFLKTKNTEAKIRQIDFENFFVVPGYFLEKALKILRALRGKEAFIKNMAQVTTEKKAEKVFASNLSAVLSNTYVGARLYELLDGRWIKVPILFPLSNDNELLRLSELRKVVYHGSEVSEEFRIQHESHLGRVDLLETPESEAIGRVLYLASGAHYDAKKLQIIPANTKKVEDILSPSTRSVPFFNHSDSTRTMMGGKNLKQAVKVSGAEEPIIKTGIEKEVDMRVGVNAFVGYSLYYGLNYEDGIIVSDKFAEKMSIERVETFSFDEYIPIPGDIKITKNDNTLTLSSGEILVKYKFPNIGTKLVFGDKVCERKVYLVKNKKPEIIKDLTFECKYKDRYPAIMSESPTEDWLSLKELRKWTTVKLKNEKEEIELNNSKFELKIPLKVHKPLEVGDKITGRHGNKGTISRILPESEMPYVEISGKKRHLEMILSPLGIITRMNLGQLLETQGSLAGIKDGSPEKVNIDAILKALKKLGSDDFGRFELHLGNSKFPAAVGYQYFVRLNHNVRDKLHVVSKAKVSSYSYQPLKGKKKMGGQRIGEMEFWTLFDHNSPKVIELFSKTNLKNWKDSKKYINNFNFLLSALEGIKLEKERDINGLKLKVTAGYSLTNLKAQEEKLSKEISPVLFEKVQSLLKLKRLKTGPKDKKDYFKKAIKDLLASKDGYIRKHMLGRRIHYSGRATIVPATDIDVDHVYLPVDFALEWFSKLRPKSYSKRDILEGNLDARKSFAKAVNDYVESEDIYILLNRQPSLHMHSIQSSRPVFWEHYAIGLPIMLCEGFGADFDGDTMAVYYPVEQRKLKDELEKMLPSNHPFRIGNGELIFSCEQDVVYGHYVLTEKRETKKEAKHSLVNAVMKSRQKELPKTLLDWQTQRLNAATEGGLSLSFFEAAKGIGYMREIIESQARGKKENFEQIFGSLKIAGKYLGNFAKGIPIRSYFGLKNTPFENSIAVRGRKSMLDKKLHVAGAGYFTRKMVEFLYPVRITLDDCGTSHGIEISREFVKQLEQNGYSLERLILGRYVRLPDEKNWQLITRENISELENKDFVLRSPVFCKEENGICSKCAGTELSTKFLPYSAGEYIGVKAGHSIGERGTQLSMKTFQLGITDFKMDKVSKEFFNRGTVSDYKEYLLKLSQKTISEIVGVSGNSGMTDKKLFEMIDISSIYLEVLFAGLLKNSLQRESEVKSMIMNPKKYGAFAALSFENVLSVVKMLVNSKEDEYIELSPKSYYALCEELLKGGRENG</sequence>
<dbReference type="Pfam" id="PF00623">
    <property type="entry name" value="RNA_pol_Rpb1_2"/>
    <property type="match status" value="1"/>
</dbReference>
<dbReference type="PATRIC" id="fig|1453497.3.peg.4"/>
<dbReference type="OrthoDB" id="36132at2"/>
<dbReference type="InterPro" id="IPR000722">
    <property type="entry name" value="RNA_pol_asu"/>
</dbReference>
<dbReference type="RefSeq" id="WP_068345100.1">
    <property type="nucleotide sequence ID" value="NZ_JFHK01000001.1"/>
</dbReference>
<evidence type="ECO:0000256" key="3">
    <source>
        <dbReference type="ARBA" id="ARBA00022679"/>
    </source>
</evidence>
<dbReference type="Gene3D" id="2.40.40.20">
    <property type="match status" value="1"/>
</dbReference>
<dbReference type="SUPFAM" id="SSF64484">
    <property type="entry name" value="beta and beta-prime subunits of DNA dependent RNA-polymerase"/>
    <property type="match status" value="2"/>
</dbReference>
<dbReference type="GO" id="GO:0032549">
    <property type="term" value="F:ribonucleoside binding"/>
    <property type="evidence" value="ECO:0007669"/>
    <property type="project" value="InterPro"/>
</dbReference>
<protein>
    <recommendedName>
        <fullName evidence="1">DNA-directed RNA polymerase</fullName>
        <ecNumber evidence="1">2.7.7.6</ecNumber>
    </recommendedName>
</protein>
<dbReference type="GO" id="GO:0003677">
    <property type="term" value="F:DNA binding"/>
    <property type="evidence" value="ECO:0007669"/>
    <property type="project" value="InterPro"/>
</dbReference>
<keyword evidence="2" id="KW-0240">DNA-directed RNA polymerase</keyword>
<evidence type="ECO:0000256" key="4">
    <source>
        <dbReference type="ARBA" id="ARBA00022695"/>
    </source>
</evidence>
<dbReference type="Gene3D" id="2.40.270.10">
    <property type="entry name" value="DNA-directed RNA polymerase, subunit 2, domain 6"/>
    <property type="match status" value="1"/>
</dbReference>
<name>A0A182C8P0_9BACT</name>
<dbReference type="Pfam" id="PF00562">
    <property type="entry name" value="RNA_pol_Rpb2_6"/>
    <property type="match status" value="1"/>
</dbReference>
<evidence type="ECO:0000256" key="1">
    <source>
        <dbReference type="ARBA" id="ARBA00012418"/>
    </source>
</evidence>
<organism evidence="8 9">
    <name type="scientific">Kosmotoga arenicorallina S304</name>
    <dbReference type="NCBI Taxonomy" id="1453497"/>
    <lineage>
        <taxon>Bacteria</taxon>
        <taxon>Thermotogati</taxon>
        <taxon>Thermotogota</taxon>
        <taxon>Thermotogae</taxon>
        <taxon>Kosmotogales</taxon>
        <taxon>Kosmotogaceae</taxon>
        <taxon>Kosmotoga</taxon>
    </lineage>
</organism>
<dbReference type="InterPro" id="IPR015712">
    <property type="entry name" value="DNA-dir_RNA_pol_su2"/>
</dbReference>
<dbReference type="Proteomes" id="UP000077339">
    <property type="component" value="Unassembled WGS sequence"/>
</dbReference>
<dbReference type="InterPro" id="IPR007081">
    <property type="entry name" value="RNA_pol_Rpb1_5"/>
</dbReference>
<keyword evidence="3" id="KW-0808">Transferase</keyword>
<comment type="caution">
    <text evidence="8">The sequence shown here is derived from an EMBL/GenBank/DDBJ whole genome shotgun (WGS) entry which is preliminary data.</text>
</comment>
<evidence type="ECO:0000256" key="2">
    <source>
        <dbReference type="ARBA" id="ARBA00022478"/>
    </source>
</evidence>
<dbReference type="InterPro" id="IPR037033">
    <property type="entry name" value="DNA-dir_RNAP_su2_hyb_sf"/>
</dbReference>
<evidence type="ECO:0000259" key="7">
    <source>
        <dbReference type="SMART" id="SM00663"/>
    </source>
</evidence>
<dbReference type="PANTHER" id="PTHR20856">
    <property type="entry name" value="DNA-DIRECTED RNA POLYMERASE I SUBUNIT 2"/>
    <property type="match status" value="1"/>
</dbReference>
<evidence type="ECO:0000313" key="9">
    <source>
        <dbReference type="Proteomes" id="UP000077339"/>
    </source>
</evidence>
<comment type="similarity">
    <text evidence="6">Belongs to the RNA polymerase beta chain family.</text>
</comment>
<dbReference type="InterPro" id="IPR007121">
    <property type="entry name" value="RNA_pol_bsu_CS"/>
</dbReference>
<dbReference type="InterPro" id="IPR006592">
    <property type="entry name" value="RNA_pol_N"/>
</dbReference>
<dbReference type="PROSITE" id="PS01166">
    <property type="entry name" value="RNA_POL_BETA"/>
    <property type="match status" value="1"/>
</dbReference>
<dbReference type="InterPro" id="IPR007645">
    <property type="entry name" value="RNA_pol_Rpb2_3"/>
</dbReference>
<dbReference type="GO" id="GO:0000428">
    <property type="term" value="C:DNA-directed RNA polymerase complex"/>
    <property type="evidence" value="ECO:0007669"/>
    <property type="project" value="UniProtKB-KW"/>
</dbReference>
<dbReference type="STRING" id="1453497.AT15_00020"/>
<keyword evidence="4" id="KW-0548">Nucleotidyltransferase</keyword>
<gene>
    <name evidence="8" type="ORF">AT15_00020</name>
</gene>
<keyword evidence="5" id="KW-0804">Transcription</keyword>
<dbReference type="EMBL" id="JFHK01000001">
    <property type="protein sequence ID" value="OAA32499.1"/>
    <property type="molecule type" value="Genomic_DNA"/>
</dbReference>
<accession>A0A182C8P0</accession>
<dbReference type="Pfam" id="PF04565">
    <property type="entry name" value="RNA_pol_Rpb2_3"/>
    <property type="match status" value="1"/>
</dbReference>
<dbReference type="EC" id="2.7.7.6" evidence="1"/>
<evidence type="ECO:0000256" key="5">
    <source>
        <dbReference type="ARBA" id="ARBA00023163"/>
    </source>
</evidence>
<proteinExistence type="inferred from homology"/>
<feature type="domain" description="RNA polymerase N-terminal" evidence="7">
    <location>
        <begin position="668"/>
        <end position="927"/>
    </location>
</feature>
<reference evidence="8 9" key="1">
    <citation type="submission" date="2014-02" db="EMBL/GenBank/DDBJ databases">
        <title>Kosmotoga genome sequencing.</title>
        <authorList>
            <person name="Pollo S.M."/>
            <person name="Charchuk R."/>
            <person name="Nesbo C.L."/>
        </authorList>
    </citation>
    <scope>NUCLEOTIDE SEQUENCE [LARGE SCALE GENOMIC DNA]</scope>
    <source>
        <strain evidence="8 9">S304</strain>
    </source>
</reference>
<evidence type="ECO:0000313" key="8">
    <source>
        <dbReference type="EMBL" id="OAA32499.1"/>
    </source>
</evidence>
<dbReference type="GO" id="GO:0006351">
    <property type="term" value="P:DNA-templated transcription"/>
    <property type="evidence" value="ECO:0007669"/>
    <property type="project" value="InterPro"/>
</dbReference>
<keyword evidence="9" id="KW-1185">Reference proteome</keyword>
<dbReference type="InterPro" id="IPR007120">
    <property type="entry name" value="DNA-dir_RNAP_su2_dom"/>
</dbReference>
<dbReference type="Gene3D" id="3.90.1100.10">
    <property type="match status" value="1"/>
</dbReference>
<evidence type="ECO:0000256" key="6">
    <source>
        <dbReference type="RuleBase" id="RU000434"/>
    </source>
</evidence>
<dbReference type="GO" id="GO:0003899">
    <property type="term" value="F:DNA-directed RNA polymerase activity"/>
    <property type="evidence" value="ECO:0007669"/>
    <property type="project" value="UniProtKB-EC"/>
</dbReference>